<evidence type="ECO:0000256" key="1">
    <source>
        <dbReference type="ARBA" id="ARBA00001286"/>
    </source>
</evidence>
<comment type="similarity">
    <text evidence="2">Belongs to the MGMT family.</text>
</comment>
<evidence type="ECO:0000256" key="4">
    <source>
        <dbReference type="ARBA" id="ARBA00022603"/>
    </source>
</evidence>
<comment type="catalytic activity">
    <reaction evidence="8">
        <text>a 6-O-methyl-2'-deoxyguanosine in DNA + L-cysteinyl-[protein] = S-methyl-L-cysteinyl-[protein] + a 2'-deoxyguanosine in DNA</text>
        <dbReference type="Rhea" id="RHEA:24000"/>
        <dbReference type="Rhea" id="RHEA-COMP:10131"/>
        <dbReference type="Rhea" id="RHEA-COMP:10132"/>
        <dbReference type="Rhea" id="RHEA-COMP:11367"/>
        <dbReference type="Rhea" id="RHEA-COMP:11368"/>
        <dbReference type="ChEBI" id="CHEBI:29950"/>
        <dbReference type="ChEBI" id="CHEBI:82612"/>
        <dbReference type="ChEBI" id="CHEBI:85445"/>
        <dbReference type="ChEBI" id="CHEBI:85448"/>
        <dbReference type="EC" id="2.1.1.63"/>
    </reaction>
</comment>
<evidence type="ECO:0000313" key="10">
    <source>
        <dbReference type="EMBL" id="MBB6179613.1"/>
    </source>
</evidence>
<dbReference type="EC" id="2.1.1.63" evidence="3"/>
<protein>
    <recommendedName>
        <fullName evidence="3">methylated-DNA--[protein]-cysteine S-methyltransferase</fullName>
        <ecNumber evidence="3">2.1.1.63</ecNumber>
    </recommendedName>
</protein>
<dbReference type="SUPFAM" id="SSF53155">
    <property type="entry name" value="Methylated DNA-protein cysteine methyltransferase domain"/>
    <property type="match status" value="1"/>
</dbReference>
<evidence type="ECO:0000256" key="3">
    <source>
        <dbReference type="ARBA" id="ARBA00011918"/>
    </source>
</evidence>
<dbReference type="InterPro" id="IPR014048">
    <property type="entry name" value="MethylDNA_cys_MeTrfase_DNA-bd"/>
</dbReference>
<dbReference type="InterPro" id="IPR036217">
    <property type="entry name" value="MethylDNA_cys_MeTrfase_DNAb"/>
</dbReference>
<evidence type="ECO:0000256" key="8">
    <source>
        <dbReference type="ARBA" id="ARBA00049348"/>
    </source>
</evidence>
<dbReference type="SUPFAM" id="SSF46767">
    <property type="entry name" value="Methylated DNA-protein cysteine methyltransferase, C-terminal domain"/>
    <property type="match status" value="1"/>
</dbReference>
<sequence length="188" mass="20323">MNIVRLHHYYVFETSAGFCAIAWSEAGISRFQLPMTSADAVERMILRRLPQGAPDIPSAGIKAVIETVRRYFAGAPVEFSALRLDLVEQDAFFREIYLALRRVGWGETTSYGALAKAIGAGPDAARRVGQAMANNPIPLIIPCHRVLAAGGRLGGFSAPGGSDTKVRMLELEGVRLGARDSSQQAFAF</sequence>
<organism evidence="10 11">
    <name type="scientific">Pseudorhizobium flavum</name>
    <dbReference type="NCBI Taxonomy" id="1335061"/>
    <lineage>
        <taxon>Bacteria</taxon>
        <taxon>Pseudomonadati</taxon>
        <taxon>Pseudomonadota</taxon>
        <taxon>Alphaproteobacteria</taxon>
        <taxon>Hyphomicrobiales</taxon>
        <taxon>Rhizobiaceae</taxon>
        <taxon>Rhizobium/Agrobacterium group</taxon>
        <taxon>Pseudorhizobium</taxon>
    </lineage>
</organism>
<keyword evidence="4 10" id="KW-0489">Methyltransferase</keyword>
<keyword evidence="7" id="KW-0234">DNA repair</keyword>
<comment type="caution">
    <text evidence="10">The sequence shown here is derived from an EMBL/GenBank/DDBJ whole genome shotgun (WGS) entry which is preliminary data.</text>
</comment>
<name>A0A7X0DC82_9HYPH</name>
<evidence type="ECO:0000313" key="11">
    <source>
        <dbReference type="Proteomes" id="UP000535501"/>
    </source>
</evidence>
<dbReference type="FunFam" id="1.10.10.10:FF:000214">
    <property type="entry name" value="Methylated-DNA--protein-cysteine methyltransferase"/>
    <property type="match status" value="1"/>
</dbReference>
<dbReference type="PROSITE" id="PS00374">
    <property type="entry name" value="MGMT"/>
    <property type="match status" value="1"/>
</dbReference>
<evidence type="ECO:0000256" key="7">
    <source>
        <dbReference type="ARBA" id="ARBA00023204"/>
    </source>
</evidence>
<dbReference type="GO" id="GO:0003908">
    <property type="term" value="F:methylated-DNA-[protein]-cysteine S-methyltransferase activity"/>
    <property type="evidence" value="ECO:0007669"/>
    <property type="project" value="UniProtKB-EC"/>
</dbReference>
<keyword evidence="6" id="KW-0227">DNA damage</keyword>
<dbReference type="InterPro" id="IPR001497">
    <property type="entry name" value="MethylDNA_cys_MeTrfase_AS"/>
</dbReference>
<comment type="catalytic activity">
    <reaction evidence="1">
        <text>a 4-O-methyl-thymidine in DNA + L-cysteinyl-[protein] = a thymidine in DNA + S-methyl-L-cysteinyl-[protein]</text>
        <dbReference type="Rhea" id="RHEA:53428"/>
        <dbReference type="Rhea" id="RHEA-COMP:10131"/>
        <dbReference type="Rhea" id="RHEA-COMP:10132"/>
        <dbReference type="Rhea" id="RHEA-COMP:13555"/>
        <dbReference type="Rhea" id="RHEA-COMP:13556"/>
        <dbReference type="ChEBI" id="CHEBI:29950"/>
        <dbReference type="ChEBI" id="CHEBI:82612"/>
        <dbReference type="ChEBI" id="CHEBI:137386"/>
        <dbReference type="ChEBI" id="CHEBI:137387"/>
        <dbReference type="EC" id="2.1.1.63"/>
    </reaction>
</comment>
<gene>
    <name evidence="10" type="ORF">HNQ75_001581</name>
</gene>
<dbReference type="AlphaFoldDB" id="A0A7X0DC82"/>
<dbReference type="Pfam" id="PF01035">
    <property type="entry name" value="DNA_binding_1"/>
    <property type="match status" value="1"/>
</dbReference>
<accession>A0A7X0DC82</accession>
<keyword evidence="5 10" id="KW-0808">Transferase</keyword>
<dbReference type="RefSeq" id="WP_077547390.1">
    <property type="nucleotide sequence ID" value="NZ_JACHEJ010000003.1"/>
</dbReference>
<keyword evidence="11" id="KW-1185">Reference proteome</keyword>
<reference evidence="10 11" key="1">
    <citation type="submission" date="2020-08" db="EMBL/GenBank/DDBJ databases">
        <title>Genomic Encyclopedia of Type Strains, Phase IV (KMG-IV): sequencing the most valuable type-strain genomes for metagenomic binning, comparative biology and taxonomic classification.</title>
        <authorList>
            <person name="Goeker M."/>
        </authorList>
    </citation>
    <scope>NUCLEOTIDE SEQUENCE [LARGE SCALE GENOMIC DNA]</scope>
    <source>
        <strain evidence="10 11">DSM 102134</strain>
    </source>
</reference>
<dbReference type="GO" id="GO:0006281">
    <property type="term" value="P:DNA repair"/>
    <property type="evidence" value="ECO:0007669"/>
    <property type="project" value="UniProtKB-KW"/>
</dbReference>
<dbReference type="Gene3D" id="1.10.10.10">
    <property type="entry name" value="Winged helix-like DNA-binding domain superfamily/Winged helix DNA-binding domain"/>
    <property type="match status" value="1"/>
</dbReference>
<dbReference type="PANTHER" id="PTHR10815:SF5">
    <property type="entry name" value="METHYLATED-DNA--PROTEIN-CYSTEINE METHYLTRANSFERASE"/>
    <property type="match status" value="1"/>
</dbReference>
<proteinExistence type="inferred from homology"/>
<dbReference type="PANTHER" id="PTHR10815">
    <property type="entry name" value="METHYLATED-DNA--PROTEIN-CYSTEINE METHYLTRANSFERASE"/>
    <property type="match status" value="1"/>
</dbReference>
<dbReference type="GO" id="GO:0032259">
    <property type="term" value="P:methylation"/>
    <property type="evidence" value="ECO:0007669"/>
    <property type="project" value="UniProtKB-KW"/>
</dbReference>
<feature type="domain" description="Methylated-DNA-[protein]-cysteine S-methyltransferase DNA binding" evidence="9">
    <location>
        <begin position="92"/>
        <end position="174"/>
    </location>
</feature>
<dbReference type="InterPro" id="IPR036388">
    <property type="entry name" value="WH-like_DNA-bd_sf"/>
</dbReference>
<evidence type="ECO:0000259" key="9">
    <source>
        <dbReference type="Pfam" id="PF01035"/>
    </source>
</evidence>
<dbReference type="Proteomes" id="UP000535501">
    <property type="component" value="Unassembled WGS sequence"/>
</dbReference>
<evidence type="ECO:0000256" key="2">
    <source>
        <dbReference type="ARBA" id="ARBA00008711"/>
    </source>
</evidence>
<dbReference type="InterPro" id="IPR036631">
    <property type="entry name" value="MGMT_N_sf"/>
</dbReference>
<evidence type="ECO:0000256" key="6">
    <source>
        <dbReference type="ARBA" id="ARBA00022763"/>
    </source>
</evidence>
<dbReference type="CDD" id="cd06445">
    <property type="entry name" value="ATase"/>
    <property type="match status" value="1"/>
</dbReference>
<dbReference type="NCBIfam" id="TIGR00589">
    <property type="entry name" value="ogt"/>
    <property type="match status" value="1"/>
</dbReference>
<dbReference type="EMBL" id="JACHEJ010000003">
    <property type="protein sequence ID" value="MBB6179613.1"/>
    <property type="molecule type" value="Genomic_DNA"/>
</dbReference>
<evidence type="ECO:0000256" key="5">
    <source>
        <dbReference type="ARBA" id="ARBA00022679"/>
    </source>
</evidence>